<comment type="caution">
    <text evidence="9">The sequence shown here is derived from an EMBL/GenBank/DDBJ whole genome shotgun (WGS) entry which is preliminary data.</text>
</comment>
<dbReference type="FunFam" id="1.10.220.10:FF:000004">
    <property type="entry name" value="Annexin"/>
    <property type="match status" value="1"/>
</dbReference>
<dbReference type="GO" id="GO:0005886">
    <property type="term" value="C:plasma membrane"/>
    <property type="evidence" value="ECO:0007669"/>
    <property type="project" value="TreeGrafter"/>
</dbReference>
<keyword evidence="2 7" id="KW-0677">Repeat</keyword>
<dbReference type="Proteomes" id="UP001174909">
    <property type="component" value="Unassembled WGS sequence"/>
</dbReference>
<dbReference type="GO" id="GO:0012506">
    <property type="term" value="C:vesicle membrane"/>
    <property type="evidence" value="ECO:0007669"/>
    <property type="project" value="TreeGrafter"/>
</dbReference>
<evidence type="ECO:0000313" key="10">
    <source>
        <dbReference type="Proteomes" id="UP001174909"/>
    </source>
</evidence>
<evidence type="ECO:0000256" key="4">
    <source>
        <dbReference type="ARBA" id="ARBA00023216"/>
    </source>
</evidence>
<dbReference type="PANTHER" id="PTHR10502:SF239">
    <property type="entry name" value="ANNEXIN A7"/>
    <property type="match status" value="1"/>
</dbReference>
<dbReference type="EMBL" id="CASHTH010000227">
    <property type="protein sequence ID" value="CAI7994734.1"/>
    <property type="molecule type" value="Genomic_DNA"/>
</dbReference>
<evidence type="ECO:0000256" key="8">
    <source>
        <dbReference type="SAM" id="MobiDB-lite"/>
    </source>
</evidence>
<evidence type="ECO:0000256" key="5">
    <source>
        <dbReference type="ARBA" id="ARBA00023302"/>
    </source>
</evidence>
<dbReference type="PROSITE" id="PS51897">
    <property type="entry name" value="ANNEXIN_2"/>
    <property type="match status" value="4"/>
</dbReference>
<comment type="similarity">
    <text evidence="1 7">Belongs to the annexin family.</text>
</comment>
<feature type="compositionally biased region" description="Pro residues" evidence="8">
    <location>
        <begin position="193"/>
        <end position="206"/>
    </location>
</feature>
<dbReference type="GO" id="GO:0005634">
    <property type="term" value="C:nucleus"/>
    <property type="evidence" value="ECO:0007669"/>
    <property type="project" value="TreeGrafter"/>
</dbReference>
<feature type="compositionally biased region" description="Low complexity" evidence="8">
    <location>
        <begin position="178"/>
        <end position="192"/>
    </location>
</feature>
<dbReference type="Gene3D" id="1.10.220.10">
    <property type="entry name" value="Annexin"/>
    <property type="match status" value="4"/>
</dbReference>
<accession>A0AA35W132</accession>
<dbReference type="PRINTS" id="PR00196">
    <property type="entry name" value="ANNEXIN"/>
</dbReference>
<keyword evidence="5 7" id="KW-0111">Calcium/phospholipid-binding</keyword>
<protein>
    <recommendedName>
        <fullName evidence="7">Annexin</fullName>
    </recommendedName>
</protein>
<comment type="domain">
    <text evidence="7">A pair of annexin repeats may form one binding site for calcium and phospholipid.</text>
</comment>
<dbReference type="PRINTS" id="PR01871">
    <property type="entry name" value="ANNEXINVII"/>
</dbReference>
<feature type="compositionally biased region" description="Pro residues" evidence="8">
    <location>
        <begin position="49"/>
        <end position="85"/>
    </location>
</feature>
<comment type="function">
    <text evidence="6">Calcium/phospholipid-binding protein which promotes membrane fusion and is involved in exocytosis.</text>
</comment>
<dbReference type="InterPro" id="IPR001464">
    <property type="entry name" value="Annexin"/>
</dbReference>
<keyword evidence="4 7" id="KW-0041">Annexin</keyword>
<reference evidence="9" key="1">
    <citation type="submission" date="2023-03" db="EMBL/GenBank/DDBJ databases">
        <authorList>
            <person name="Steffen K."/>
            <person name="Cardenas P."/>
        </authorList>
    </citation>
    <scope>NUCLEOTIDE SEQUENCE</scope>
</reference>
<dbReference type="GO" id="GO:0001786">
    <property type="term" value="F:phosphatidylserine binding"/>
    <property type="evidence" value="ECO:0007669"/>
    <property type="project" value="TreeGrafter"/>
</dbReference>
<feature type="compositionally biased region" description="Low complexity" evidence="8">
    <location>
        <begin position="207"/>
        <end position="217"/>
    </location>
</feature>
<keyword evidence="10" id="KW-1185">Reference proteome</keyword>
<organism evidence="9 10">
    <name type="scientific">Geodia barretti</name>
    <name type="common">Barrett's horny sponge</name>
    <dbReference type="NCBI Taxonomy" id="519541"/>
    <lineage>
        <taxon>Eukaryota</taxon>
        <taxon>Metazoa</taxon>
        <taxon>Porifera</taxon>
        <taxon>Demospongiae</taxon>
        <taxon>Heteroscleromorpha</taxon>
        <taxon>Tetractinellida</taxon>
        <taxon>Astrophorina</taxon>
        <taxon>Geodiidae</taxon>
        <taxon>Geodia</taxon>
    </lineage>
</organism>
<feature type="region of interest" description="Disordered" evidence="8">
    <location>
        <begin position="43"/>
        <end position="233"/>
    </location>
</feature>
<evidence type="ECO:0000313" key="9">
    <source>
        <dbReference type="EMBL" id="CAI7994734.1"/>
    </source>
</evidence>
<dbReference type="InterPro" id="IPR018502">
    <property type="entry name" value="Annexin_repeat"/>
</dbReference>
<sequence>SERARSPTLKTEKADEVVSPLPVQCLCESDCCNLLMAYPGYPGGAPGYGAPPPGAGGAGYPPPGGAPGYPAPPGGVPGYPAPAGYPPAAGGYPPPATGYPPPPGGPGFTVPGQPGYGAPPTSYPGQPPAQGYPGQPPAQGYPGQPPAQGYPGQPAAQGYPGQPPVSYPGVPGYPGQPPAQGYPGQPPAQSYGAPPPGSYPQQPPPAGYQHPSAAHHQQPPPQQQASKVTSGMAAMSVNEQKGHGTIKAPASIDAEADAGVLRKAMKGMGTDEMAIIGLLTKRTNEQRQQILVKFKLMYGKDLIKELKSELTGNFEDFIVSLMDKKTLYDAKCLRRAMKGAGTDERALIEIMCTRTNKEIHEIIAAYKVEFGRNLEKDVVSETSGHFKRLLVSMCQGAREENTTPDMAKATREAQELYSAGEKKLGTDESKFNHILATRSYPQLLATFSEYTKISQRDILNSIEREMSGDLKSGFRTVVMCVRSRPAYFAERLYQSMKGAGTDDETLVRVIVSRSEVDLVEIKQEFLKMYHKTLYKMIEGDTSGDYRKGLMTVVGSDV</sequence>
<evidence type="ECO:0000256" key="3">
    <source>
        <dbReference type="ARBA" id="ARBA00022837"/>
    </source>
</evidence>
<dbReference type="FunFam" id="1.10.220.10:FF:000001">
    <property type="entry name" value="Annexin"/>
    <property type="match status" value="1"/>
</dbReference>
<proteinExistence type="inferred from homology"/>
<dbReference type="SMART" id="SM00335">
    <property type="entry name" value="ANX"/>
    <property type="match status" value="4"/>
</dbReference>
<dbReference type="PANTHER" id="PTHR10502">
    <property type="entry name" value="ANNEXIN"/>
    <property type="match status" value="1"/>
</dbReference>
<dbReference type="GO" id="GO:0005509">
    <property type="term" value="F:calcium ion binding"/>
    <property type="evidence" value="ECO:0007669"/>
    <property type="project" value="InterPro"/>
</dbReference>
<feature type="compositionally biased region" description="Low complexity" evidence="8">
    <location>
        <begin position="128"/>
        <end position="160"/>
    </location>
</feature>
<dbReference type="GO" id="GO:0005544">
    <property type="term" value="F:calcium-dependent phospholipid binding"/>
    <property type="evidence" value="ECO:0007669"/>
    <property type="project" value="UniProtKB-KW"/>
</dbReference>
<dbReference type="FunFam" id="1.10.220.10:FF:000003">
    <property type="entry name" value="Annexin"/>
    <property type="match status" value="1"/>
</dbReference>
<dbReference type="SUPFAM" id="SSF47874">
    <property type="entry name" value="Annexin"/>
    <property type="match status" value="1"/>
</dbReference>
<evidence type="ECO:0000256" key="7">
    <source>
        <dbReference type="RuleBase" id="RU003540"/>
    </source>
</evidence>
<dbReference type="InterPro" id="IPR018252">
    <property type="entry name" value="Annexin_repeat_CS"/>
</dbReference>
<dbReference type="InterPro" id="IPR037104">
    <property type="entry name" value="Annexin_sf"/>
</dbReference>
<keyword evidence="3 7" id="KW-0106">Calcium</keyword>
<feature type="non-terminal residue" evidence="9">
    <location>
        <position position="1"/>
    </location>
</feature>
<dbReference type="Pfam" id="PF00191">
    <property type="entry name" value="Annexin"/>
    <property type="match status" value="4"/>
</dbReference>
<feature type="compositionally biased region" description="Pro residues" evidence="8">
    <location>
        <begin position="92"/>
        <end position="105"/>
    </location>
</feature>
<dbReference type="GO" id="GO:0005737">
    <property type="term" value="C:cytoplasm"/>
    <property type="evidence" value="ECO:0007669"/>
    <property type="project" value="TreeGrafter"/>
</dbReference>
<evidence type="ECO:0000256" key="6">
    <source>
        <dbReference type="ARBA" id="ARBA00037210"/>
    </source>
</evidence>
<dbReference type="AlphaFoldDB" id="A0AA35W132"/>
<evidence type="ECO:0000256" key="2">
    <source>
        <dbReference type="ARBA" id="ARBA00022737"/>
    </source>
</evidence>
<dbReference type="FunFam" id="1.10.220.10:FF:000002">
    <property type="entry name" value="Annexin"/>
    <property type="match status" value="1"/>
</dbReference>
<evidence type="ECO:0000256" key="1">
    <source>
        <dbReference type="ARBA" id="ARBA00007831"/>
    </source>
</evidence>
<gene>
    <name evidence="9" type="ORF">GBAR_LOCUS1538</name>
</gene>
<dbReference type="PROSITE" id="PS00223">
    <property type="entry name" value="ANNEXIN_1"/>
    <property type="match status" value="3"/>
</dbReference>
<name>A0AA35W132_GEOBA</name>